<evidence type="ECO:0000256" key="5">
    <source>
        <dbReference type="SAM" id="SignalP"/>
    </source>
</evidence>
<reference evidence="7" key="1">
    <citation type="submission" date="2022-01" db="EMBL/GenBank/DDBJ databases">
        <authorList>
            <person name="King R."/>
        </authorList>
    </citation>
    <scope>NUCLEOTIDE SEQUENCE</scope>
</reference>
<dbReference type="PANTHER" id="PTHR11461:SF211">
    <property type="entry name" value="GH10112P-RELATED"/>
    <property type="match status" value="1"/>
</dbReference>
<evidence type="ECO:0000259" key="6">
    <source>
        <dbReference type="SMART" id="SM00093"/>
    </source>
</evidence>
<organism evidence="7 8">
    <name type="scientific">Ceutorhynchus assimilis</name>
    <name type="common">cabbage seed weevil</name>
    <dbReference type="NCBI Taxonomy" id="467358"/>
    <lineage>
        <taxon>Eukaryota</taxon>
        <taxon>Metazoa</taxon>
        <taxon>Ecdysozoa</taxon>
        <taxon>Arthropoda</taxon>
        <taxon>Hexapoda</taxon>
        <taxon>Insecta</taxon>
        <taxon>Pterygota</taxon>
        <taxon>Neoptera</taxon>
        <taxon>Endopterygota</taxon>
        <taxon>Coleoptera</taxon>
        <taxon>Polyphaga</taxon>
        <taxon>Cucujiformia</taxon>
        <taxon>Curculionidae</taxon>
        <taxon>Ceutorhynchinae</taxon>
        <taxon>Ceutorhynchus</taxon>
    </lineage>
</organism>
<dbReference type="Gene3D" id="3.30.497.10">
    <property type="entry name" value="Antithrombin, subunit I, domain 2"/>
    <property type="match status" value="1"/>
</dbReference>
<evidence type="ECO:0000256" key="2">
    <source>
        <dbReference type="ARBA" id="ARBA00022690"/>
    </source>
</evidence>
<evidence type="ECO:0000256" key="3">
    <source>
        <dbReference type="ARBA" id="ARBA00022900"/>
    </source>
</evidence>
<keyword evidence="8" id="KW-1185">Reference proteome</keyword>
<keyword evidence="2" id="KW-0646">Protease inhibitor</keyword>
<dbReference type="InterPro" id="IPR023795">
    <property type="entry name" value="Serpin_CS"/>
</dbReference>
<dbReference type="SUPFAM" id="SSF56574">
    <property type="entry name" value="Serpins"/>
    <property type="match status" value="1"/>
</dbReference>
<evidence type="ECO:0000256" key="1">
    <source>
        <dbReference type="ARBA" id="ARBA00009500"/>
    </source>
</evidence>
<dbReference type="Gene3D" id="2.30.39.10">
    <property type="entry name" value="Alpha-1-antitrypsin, domain 1"/>
    <property type="match status" value="1"/>
</dbReference>
<dbReference type="InterPro" id="IPR023796">
    <property type="entry name" value="Serpin_dom"/>
</dbReference>
<dbReference type="AlphaFoldDB" id="A0A9N9MX54"/>
<dbReference type="PROSITE" id="PS00284">
    <property type="entry name" value="SERPIN"/>
    <property type="match status" value="1"/>
</dbReference>
<proteinExistence type="inferred from homology"/>
<dbReference type="InterPro" id="IPR042178">
    <property type="entry name" value="Serpin_sf_1"/>
</dbReference>
<name>A0A9N9MX54_9CUCU</name>
<dbReference type="EMBL" id="OU892282">
    <property type="protein sequence ID" value="CAG9770474.1"/>
    <property type="molecule type" value="Genomic_DNA"/>
</dbReference>
<dbReference type="OrthoDB" id="9518664at2759"/>
<feature type="chain" id="PRO_5040147465" description="Serpin domain-containing protein" evidence="5">
    <location>
        <begin position="17"/>
        <end position="393"/>
    </location>
</feature>
<dbReference type="InterPro" id="IPR036186">
    <property type="entry name" value="Serpin_sf"/>
</dbReference>
<dbReference type="Proteomes" id="UP001152799">
    <property type="component" value="Chromosome 6"/>
</dbReference>
<feature type="domain" description="Serpin" evidence="6">
    <location>
        <begin position="34"/>
        <end position="393"/>
    </location>
</feature>
<dbReference type="SMART" id="SM00093">
    <property type="entry name" value="SERPIN"/>
    <property type="match status" value="1"/>
</dbReference>
<evidence type="ECO:0000256" key="4">
    <source>
        <dbReference type="RuleBase" id="RU000411"/>
    </source>
</evidence>
<keyword evidence="5" id="KW-0732">Signal</keyword>
<protein>
    <recommendedName>
        <fullName evidence="6">Serpin domain-containing protein</fullName>
    </recommendedName>
</protein>
<dbReference type="GO" id="GO:0004867">
    <property type="term" value="F:serine-type endopeptidase inhibitor activity"/>
    <property type="evidence" value="ECO:0007669"/>
    <property type="project" value="UniProtKB-KW"/>
</dbReference>
<sequence>MPIYILLLVAALSVSGTVVSPEDNLRKGNVEFTSDLYKAIVRTKSAQNFVYSPFTVQTLLAMLASADSTGNTRSVEEIRRVAHLPQDNPSTEQAFQSIITDMNKSTNDDFKIFDATRFYFAIGYSVEQWFKDIAEKTFQAEIETVNFGEASTTASKINSWVAKKTNQKITNFFTQYDIASNTRNVLINALFVMGKWERPFEKEQNVRRKFYGQNGNSDVVMMNNLQTFEYSENDKAKYLKMELLRDGGGAHAVFILPHERDGLAKLEYQVQDLLQTPSFYAAKVDVTLPKFNINGDVKLKFVLQSLGLNKIFQSGEYLTGLKYPNHPLTIISDMYQKSHIKVEEWGLTAASVAAAEVVVDDPPDNKVFVADHPFLFEVVVDDVVVYAGRVVNL</sequence>
<dbReference type="InterPro" id="IPR042185">
    <property type="entry name" value="Serpin_sf_2"/>
</dbReference>
<dbReference type="GO" id="GO:0005615">
    <property type="term" value="C:extracellular space"/>
    <property type="evidence" value="ECO:0007669"/>
    <property type="project" value="InterPro"/>
</dbReference>
<gene>
    <name evidence="7" type="ORF">CEUTPL_LOCUS10926</name>
</gene>
<dbReference type="PANTHER" id="PTHR11461">
    <property type="entry name" value="SERINE PROTEASE INHIBITOR, SERPIN"/>
    <property type="match status" value="1"/>
</dbReference>
<keyword evidence="3" id="KW-0722">Serine protease inhibitor</keyword>
<dbReference type="Pfam" id="PF00079">
    <property type="entry name" value="Serpin"/>
    <property type="match status" value="1"/>
</dbReference>
<feature type="signal peptide" evidence="5">
    <location>
        <begin position="1"/>
        <end position="16"/>
    </location>
</feature>
<evidence type="ECO:0000313" key="7">
    <source>
        <dbReference type="EMBL" id="CAG9770474.1"/>
    </source>
</evidence>
<evidence type="ECO:0000313" key="8">
    <source>
        <dbReference type="Proteomes" id="UP001152799"/>
    </source>
</evidence>
<comment type="similarity">
    <text evidence="1 4">Belongs to the serpin family.</text>
</comment>
<dbReference type="InterPro" id="IPR000215">
    <property type="entry name" value="Serpin_fam"/>
</dbReference>
<accession>A0A9N9MX54</accession>